<dbReference type="KEGG" id="mia:OCU_15260"/>
<feature type="region of interest" description="Disordered" evidence="1">
    <location>
        <begin position="1"/>
        <end position="51"/>
    </location>
</feature>
<evidence type="ECO:0000256" key="1">
    <source>
        <dbReference type="SAM" id="MobiDB-lite"/>
    </source>
</evidence>
<feature type="compositionally biased region" description="Polar residues" evidence="1">
    <location>
        <begin position="36"/>
        <end position="51"/>
    </location>
</feature>
<name>H8IKY6_MYCIA</name>
<organism evidence="2 3">
    <name type="scientific">Mycobacterium intracellulare (strain ATCC 13950 / DSM 43223 / JCM 6384 / NCTC 13025 / 3600)</name>
    <dbReference type="NCBI Taxonomy" id="487521"/>
    <lineage>
        <taxon>Bacteria</taxon>
        <taxon>Bacillati</taxon>
        <taxon>Actinomycetota</taxon>
        <taxon>Actinomycetes</taxon>
        <taxon>Mycobacteriales</taxon>
        <taxon>Mycobacteriaceae</taxon>
        <taxon>Mycobacterium</taxon>
        <taxon>Mycobacterium avium complex (MAC)</taxon>
    </lineage>
</organism>
<evidence type="ECO:0000313" key="2">
    <source>
        <dbReference type="EMBL" id="AFC42745.1"/>
    </source>
</evidence>
<proteinExistence type="predicted"/>
<dbReference type="AlphaFoldDB" id="H8IKY6"/>
<dbReference type="EMBL" id="CP003322">
    <property type="protein sequence ID" value="AFC42745.1"/>
    <property type="molecule type" value="Genomic_DNA"/>
</dbReference>
<dbReference type="HOGENOM" id="CLU_3101092_0_0_11"/>
<dbReference type="Proteomes" id="UP000008004">
    <property type="component" value="Chromosome"/>
</dbReference>
<dbReference type="PATRIC" id="fig|487521.10.peg.1533"/>
<accession>H8IKY6</accession>
<protein>
    <submittedName>
        <fullName evidence="2">Uncharacterized protein</fullName>
    </submittedName>
</protein>
<sequence length="51" mass="5710">MQISRSRAPAARSETPRHGPTVLGRQTDTARRQPIADQQQHFIKSTQLVSV</sequence>
<gene>
    <name evidence="2" type="ordered locus">OCU_15260</name>
</gene>
<evidence type="ECO:0000313" key="3">
    <source>
        <dbReference type="Proteomes" id="UP000008004"/>
    </source>
</evidence>
<reference evidence="2 3" key="1">
    <citation type="journal article" date="2012" name="J. Bacteriol.">
        <title>Complete genome sequence of Mycobacterium intracellulare strain ATCC 13950T.</title>
        <authorList>
            <person name="Kim B.J."/>
            <person name="Choi B.S."/>
            <person name="Lim J.S."/>
            <person name="Choi I.Y."/>
            <person name="Lee J.H."/>
            <person name="Chun J."/>
            <person name="Kook Y.H."/>
            <person name="Kim B.J."/>
        </authorList>
    </citation>
    <scope>NUCLEOTIDE SEQUENCE [LARGE SCALE GENOMIC DNA]</scope>
    <source>
        <strain evidence="3">ATCC 13950 / DSM 43223 / JCM 6384 / NCTC 13025 / 3600</strain>
    </source>
</reference>